<proteinExistence type="predicted"/>
<organism evidence="1 2">
    <name type="scientific">Undibacterium terreum</name>
    <dbReference type="NCBI Taxonomy" id="1224302"/>
    <lineage>
        <taxon>Bacteria</taxon>
        <taxon>Pseudomonadati</taxon>
        <taxon>Pseudomonadota</taxon>
        <taxon>Betaproteobacteria</taxon>
        <taxon>Burkholderiales</taxon>
        <taxon>Oxalobacteraceae</taxon>
        <taxon>Undibacterium</taxon>
    </lineage>
</organism>
<accession>A0A916UAH4</accession>
<reference evidence="1" key="2">
    <citation type="submission" date="2020-09" db="EMBL/GenBank/DDBJ databases">
        <authorList>
            <person name="Sun Q."/>
            <person name="Zhou Y."/>
        </authorList>
    </citation>
    <scope>NUCLEOTIDE SEQUENCE</scope>
    <source>
        <strain evidence="1">CGMCC 1.10998</strain>
    </source>
</reference>
<sequence>MIENISAMLGALLPAPVAQPVVKSFGKEKSFPEMSAGAPIKRNEAYFEVRLNQMCLANNVKWFSVYDPLVVITVGFDYGGKSIEVPAVLGPGIIQKHLDSGAPQFGTVLSDLKVIGPHPYRGSGISISISFYRVERMNYTRSLLKVIERLSGIIGMGQIATLASTGGALLDGLEGLLGGGATVCMAAYKFNLPPPNYPLQTGYTALIVPPVPDNLDTLLVRDSRLLQKEGGEERPFAGSDFVLISVAGMQRRENEQFFSAYDLKEQALSIISEGEASRKRAKAIMLSAFQQLRGSDDFTKLEADLLFEEWLQEFDKEVSRYSRANAMPIRHNQPELALAANDLNQAMDRLSL</sequence>
<protein>
    <submittedName>
        <fullName evidence="1">Uncharacterized protein</fullName>
    </submittedName>
</protein>
<dbReference type="AlphaFoldDB" id="A0A916UAH4"/>
<keyword evidence="2" id="KW-1185">Reference proteome</keyword>
<reference evidence="1" key="1">
    <citation type="journal article" date="2014" name="Int. J. Syst. Evol. Microbiol.">
        <title>Complete genome sequence of Corynebacterium casei LMG S-19264T (=DSM 44701T), isolated from a smear-ripened cheese.</title>
        <authorList>
            <consortium name="US DOE Joint Genome Institute (JGI-PGF)"/>
            <person name="Walter F."/>
            <person name="Albersmeier A."/>
            <person name="Kalinowski J."/>
            <person name="Ruckert C."/>
        </authorList>
    </citation>
    <scope>NUCLEOTIDE SEQUENCE</scope>
    <source>
        <strain evidence="1">CGMCC 1.10998</strain>
    </source>
</reference>
<gene>
    <name evidence="1" type="ORF">GCM10011396_10540</name>
</gene>
<evidence type="ECO:0000313" key="1">
    <source>
        <dbReference type="EMBL" id="GGC65444.1"/>
    </source>
</evidence>
<dbReference type="RefSeq" id="WP_188564887.1">
    <property type="nucleotide sequence ID" value="NZ_BMED01000001.1"/>
</dbReference>
<dbReference type="EMBL" id="BMED01000001">
    <property type="protein sequence ID" value="GGC65444.1"/>
    <property type="molecule type" value="Genomic_DNA"/>
</dbReference>
<dbReference type="Proteomes" id="UP000637423">
    <property type="component" value="Unassembled WGS sequence"/>
</dbReference>
<evidence type="ECO:0000313" key="2">
    <source>
        <dbReference type="Proteomes" id="UP000637423"/>
    </source>
</evidence>
<comment type="caution">
    <text evidence="1">The sequence shown here is derived from an EMBL/GenBank/DDBJ whole genome shotgun (WGS) entry which is preliminary data.</text>
</comment>
<name>A0A916UAH4_9BURK</name>